<dbReference type="SMART" id="SM00822">
    <property type="entry name" value="PKS_KR"/>
    <property type="match status" value="1"/>
</dbReference>
<organism evidence="5 6">
    <name type="scientific">Thermostichus vulcanus str. 'Rupite'</name>
    <dbReference type="NCBI Taxonomy" id="2813851"/>
    <lineage>
        <taxon>Bacteria</taxon>
        <taxon>Bacillati</taxon>
        <taxon>Cyanobacteriota</taxon>
        <taxon>Cyanophyceae</taxon>
        <taxon>Thermostichales</taxon>
        <taxon>Thermostichaceae</taxon>
        <taxon>Thermostichus</taxon>
    </lineage>
</organism>
<dbReference type="InterPro" id="IPR057326">
    <property type="entry name" value="KR_dom"/>
</dbReference>
<reference evidence="5" key="1">
    <citation type="submission" date="2021-02" db="EMBL/GenBank/DDBJ databases">
        <title>The CRISPR/cas machinery reduction and long-range gene transfer in the hot spring cyanobacterium Synechococcus.</title>
        <authorList>
            <person name="Dvorak P."/>
            <person name="Jahodarova E."/>
            <person name="Hasler P."/>
            <person name="Poulickova A."/>
        </authorList>
    </citation>
    <scope>NUCLEOTIDE SEQUENCE</scope>
    <source>
        <strain evidence="5">Rupite</strain>
    </source>
</reference>
<dbReference type="Gene3D" id="3.40.50.720">
    <property type="entry name" value="NAD(P)-binding Rossmann-like Domain"/>
    <property type="match status" value="1"/>
</dbReference>
<dbReference type="SUPFAM" id="SSF51735">
    <property type="entry name" value="NAD(P)-binding Rossmann-fold domains"/>
    <property type="match status" value="1"/>
</dbReference>
<evidence type="ECO:0000313" key="5">
    <source>
        <dbReference type="EMBL" id="MCJ2543349.1"/>
    </source>
</evidence>
<dbReference type="RefSeq" id="WP_244350625.1">
    <property type="nucleotide sequence ID" value="NZ_JAFIRA010000026.1"/>
</dbReference>
<comment type="caution">
    <text evidence="5">The sequence shown here is derived from an EMBL/GenBank/DDBJ whole genome shotgun (WGS) entry which is preliminary data.</text>
</comment>
<dbReference type="Proteomes" id="UP000830835">
    <property type="component" value="Unassembled WGS sequence"/>
</dbReference>
<dbReference type="Pfam" id="PF00106">
    <property type="entry name" value="adh_short"/>
    <property type="match status" value="1"/>
</dbReference>
<keyword evidence="2" id="KW-0560">Oxidoreductase</keyword>
<dbReference type="PANTHER" id="PTHR44196:SF1">
    <property type="entry name" value="DEHYDROGENASE_REDUCTASE SDR FAMILY MEMBER 7B"/>
    <property type="match status" value="1"/>
</dbReference>
<evidence type="ECO:0000256" key="2">
    <source>
        <dbReference type="ARBA" id="ARBA00023002"/>
    </source>
</evidence>
<dbReference type="CDD" id="cd05233">
    <property type="entry name" value="SDR_c"/>
    <property type="match status" value="1"/>
</dbReference>
<gene>
    <name evidence="5" type="ORF">JX360_10595</name>
</gene>
<name>A0ABT0CC27_THEVL</name>
<dbReference type="InterPro" id="IPR002347">
    <property type="entry name" value="SDR_fam"/>
</dbReference>
<evidence type="ECO:0000256" key="1">
    <source>
        <dbReference type="ARBA" id="ARBA00006484"/>
    </source>
</evidence>
<protein>
    <submittedName>
        <fullName evidence="5">SDR family oxidoreductase</fullName>
    </submittedName>
</protein>
<dbReference type="EMBL" id="JAFIRA010000026">
    <property type="protein sequence ID" value="MCJ2543349.1"/>
    <property type="molecule type" value="Genomic_DNA"/>
</dbReference>
<accession>A0ABT0CC27</accession>
<evidence type="ECO:0000256" key="3">
    <source>
        <dbReference type="RuleBase" id="RU000363"/>
    </source>
</evidence>
<dbReference type="PRINTS" id="PR00080">
    <property type="entry name" value="SDRFAMILY"/>
</dbReference>
<dbReference type="InterPro" id="IPR036291">
    <property type="entry name" value="NAD(P)-bd_dom_sf"/>
</dbReference>
<keyword evidence="6" id="KW-1185">Reference proteome</keyword>
<dbReference type="PRINTS" id="PR00081">
    <property type="entry name" value="GDHRDH"/>
</dbReference>
<dbReference type="PANTHER" id="PTHR44196">
    <property type="entry name" value="DEHYDROGENASE/REDUCTASE SDR FAMILY MEMBER 7B"/>
    <property type="match status" value="1"/>
</dbReference>
<evidence type="ECO:0000259" key="4">
    <source>
        <dbReference type="SMART" id="SM00822"/>
    </source>
</evidence>
<comment type="similarity">
    <text evidence="1 3">Belongs to the short-chain dehydrogenases/reductases (SDR) family.</text>
</comment>
<evidence type="ECO:0000313" key="6">
    <source>
        <dbReference type="Proteomes" id="UP000830835"/>
    </source>
</evidence>
<proteinExistence type="inferred from homology"/>
<sequence length="242" mass="25735">MTSSLSQAVILITGATGGIGSVLVPRLAQAGSHLVLAARRAEPLQALVEKATAHGASSATGIPTDVTDYAQVEALVAQTVQQHGRIDVLINLAGAGILKPAPQITPEDLERMLSVNLKGSFYTSQWVANHMREQKSGHILNFPGILGRHPMAMASAYCAAKFGVAGFSKCMADELKRFGVRFTLFYFGGVDSPFWDPISLKVQRDKMLSPATAAEAILFALSAPPNAVPSEVVLQPESHQFL</sequence>
<feature type="domain" description="Ketoreductase" evidence="4">
    <location>
        <begin position="8"/>
        <end position="193"/>
    </location>
</feature>